<feature type="transmembrane region" description="Helical" evidence="2">
    <location>
        <begin position="319"/>
        <end position="338"/>
    </location>
</feature>
<keyword evidence="4" id="KW-1185">Reference proteome</keyword>
<gene>
    <name evidence="3" type="ORF">QWJ38_21280</name>
</gene>
<feature type="compositionally biased region" description="Basic and acidic residues" evidence="1">
    <location>
        <begin position="190"/>
        <end position="206"/>
    </location>
</feature>
<dbReference type="RefSeq" id="WP_290361144.1">
    <property type="nucleotide sequence ID" value="NZ_JAUHHC010000006.1"/>
</dbReference>
<accession>A0ABT8DZ17</accession>
<evidence type="ECO:0000256" key="1">
    <source>
        <dbReference type="SAM" id="MobiDB-lite"/>
    </source>
</evidence>
<feature type="region of interest" description="Disordered" evidence="1">
    <location>
        <begin position="173"/>
        <end position="219"/>
    </location>
</feature>
<sequence>MAGVDVAGDVLAEAVIADEAARGGGAKPAAQAGPSHCANCDAALQGAFCHVCGQKAQLHRSLRHLGEQGLQGVMHFDSRLWRTLPALLFQPGRLTREYIAGRRVRYVSPLALYLFLVFLMFFVFSLTGSDMSFVSSDSAAPSGTPTEIAAELEEARARLAALQARLEQLPAGEAKGQDLREELNEQIASQERKSQRLEKRLRKAEARAQGQPDTSDAPLTEARLHEELSRNMPGLANSTLEKRILHAVENHELTLYKMKSGAAKFAFLVLPISLPFIWLLFVFKRRFTLFDHAVFALYSLSAMALMMSALALFDVLGLQWAMGLLICFGPPLHMYAQLRGTYALGRWGAAWRTLFLLIIACIVLTLYMLLVAALSV</sequence>
<protein>
    <submittedName>
        <fullName evidence="3">DUF3667 domain-containing protein</fullName>
    </submittedName>
</protein>
<dbReference type="Pfam" id="PF12412">
    <property type="entry name" value="DUF3667"/>
    <property type="match status" value="1"/>
</dbReference>
<dbReference type="EMBL" id="JAUHHC010000006">
    <property type="protein sequence ID" value="MDN3922832.1"/>
    <property type="molecule type" value="Genomic_DNA"/>
</dbReference>
<feature type="transmembrane region" description="Helical" evidence="2">
    <location>
        <begin position="350"/>
        <end position="374"/>
    </location>
</feature>
<keyword evidence="2" id="KW-0812">Transmembrane</keyword>
<evidence type="ECO:0000313" key="3">
    <source>
        <dbReference type="EMBL" id="MDN3922832.1"/>
    </source>
</evidence>
<dbReference type="Proteomes" id="UP001228044">
    <property type="component" value="Unassembled WGS sequence"/>
</dbReference>
<name>A0ABT8DZ17_9BURK</name>
<evidence type="ECO:0000313" key="4">
    <source>
        <dbReference type="Proteomes" id="UP001228044"/>
    </source>
</evidence>
<keyword evidence="2" id="KW-0472">Membrane</keyword>
<organism evidence="3 4">
    <name type="scientific">Roseateles violae</name>
    <dbReference type="NCBI Taxonomy" id="3058042"/>
    <lineage>
        <taxon>Bacteria</taxon>
        <taxon>Pseudomonadati</taxon>
        <taxon>Pseudomonadota</taxon>
        <taxon>Betaproteobacteria</taxon>
        <taxon>Burkholderiales</taxon>
        <taxon>Sphaerotilaceae</taxon>
        <taxon>Roseateles</taxon>
    </lineage>
</organism>
<reference evidence="3 4" key="1">
    <citation type="submission" date="2023-06" db="EMBL/GenBank/DDBJ databases">
        <title>Pelomonas sp. PFR6 16S ribosomal RNA gene Genome sequencing and assembly.</title>
        <authorList>
            <person name="Woo H."/>
        </authorList>
    </citation>
    <scope>NUCLEOTIDE SEQUENCE [LARGE SCALE GENOMIC DNA]</scope>
    <source>
        <strain evidence="3 4">PFR6</strain>
    </source>
</reference>
<evidence type="ECO:0000256" key="2">
    <source>
        <dbReference type="SAM" id="Phobius"/>
    </source>
</evidence>
<proteinExistence type="predicted"/>
<dbReference type="InterPro" id="IPR022134">
    <property type="entry name" value="DUF3667"/>
</dbReference>
<feature type="transmembrane region" description="Helical" evidence="2">
    <location>
        <begin position="295"/>
        <end position="313"/>
    </location>
</feature>
<keyword evidence="2" id="KW-1133">Transmembrane helix</keyword>
<feature type="transmembrane region" description="Helical" evidence="2">
    <location>
        <begin position="265"/>
        <end position="283"/>
    </location>
</feature>
<comment type="caution">
    <text evidence="3">The sequence shown here is derived from an EMBL/GenBank/DDBJ whole genome shotgun (WGS) entry which is preliminary data.</text>
</comment>
<feature type="transmembrane region" description="Helical" evidence="2">
    <location>
        <begin position="106"/>
        <end position="126"/>
    </location>
</feature>